<protein>
    <recommendedName>
        <fullName evidence="3">Endonuclease/exonuclease/phosphatase domain-containing protein</fullName>
    </recommendedName>
</protein>
<sequence>GYYHSKVNRYSNSNSTFQLIRLKTSGDISLNPGPSTARSKCQKCSRTIASKDLRVAHLNVCSLRKKMDELRCMASPPLLSANTSKLHSVFEMFNMENVIQEATRQTITSSSLIDLIVTTRKDLVSATGVFPLGISDHNLIYASIRLKNKRPPPIIVKTRDYKRMDIRSFRDDIESAPFHIASIFDDPDD</sequence>
<proteinExistence type="predicted"/>
<dbReference type="AlphaFoldDB" id="A0AAU9VP63"/>
<comment type="caution">
    <text evidence="1">The sequence shown here is derived from an EMBL/GenBank/DDBJ whole genome shotgun (WGS) entry which is preliminary data.</text>
</comment>
<dbReference type="Proteomes" id="UP001159428">
    <property type="component" value="Unassembled WGS sequence"/>
</dbReference>
<evidence type="ECO:0000313" key="2">
    <source>
        <dbReference type="Proteomes" id="UP001159428"/>
    </source>
</evidence>
<organism evidence="1 2">
    <name type="scientific">Pocillopora meandrina</name>
    <dbReference type="NCBI Taxonomy" id="46732"/>
    <lineage>
        <taxon>Eukaryota</taxon>
        <taxon>Metazoa</taxon>
        <taxon>Cnidaria</taxon>
        <taxon>Anthozoa</taxon>
        <taxon>Hexacorallia</taxon>
        <taxon>Scleractinia</taxon>
        <taxon>Astrocoeniina</taxon>
        <taxon>Pocilloporidae</taxon>
        <taxon>Pocillopora</taxon>
    </lineage>
</organism>
<evidence type="ECO:0008006" key="3">
    <source>
        <dbReference type="Google" id="ProtNLM"/>
    </source>
</evidence>
<name>A0AAU9VP63_9CNID</name>
<feature type="non-terminal residue" evidence="1">
    <location>
        <position position="189"/>
    </location>
</feature>
<evidence type="ECO:0000313" key="1">
    <source>
        <dbReference type="EMBL" id="CAH3032008.1"/>
    </source>
</evidence>
<keyword evidence="2" id="KW-1185">Reference proteome</keyword>
<feature type="non-terminal residue" evidence="1">
    <location>
        <position position="1"/>
    </location>
</feature>
<reference evidence="1 2" key="1">
    <citation type="submission" date="2022-05" db="EMBL/GenBank/DDBJ databases">
        <authorList>
            <consortium name="Genoscope - CEA"/>
            <person name="William W."/>
        </authorList>
    </citation>
    <scope>NUCLEOTIDE SEQUENCE [LARGE SCALE GENOMIC DNA]</scope>
</reference>
<dbReference type="EMBL" id="CALNXJ010000001">
    <property type="protein sequence ID" value="CAH3032008.1"/>
    <property type="molecule type" value="Genomic_DNA"/>
</dbReference>
<accession>A0AAU9VP63</accession>
<gene>
    <name evidence="1" type="ORF">PMEA_00000858</name>
</gene>